<name>A0A319CNW6_9EURO</name>
<organism evidence="3 4">
    <name type="scientific">Aspergillus uvarum CBS 121591</name>
    <dbReference type="NCBI Taxonomy" id="1448315"/>
    <lineage>
        <taxon>Eukaryota</taxon>
        <taxon>Fungi</taxon>
        <taxon>Dikarya</taxon>
        <taxon>Ascomycota</taxon>
        <taxon>Pezizomycotina</taxon>
        <taxon>Eurotiomycetes</taxon>
        <taxon>Eurotiomycetidae</taxon>
        <taxon>Eurotiales</taxon>
        <taxon>Aspergillaceae</taxon>
        <taxon>Aspergillus</taxon>
        <taxon>Aspergillus subgen. Circumdati</taxon>
    </lineage>
</organism>
<dbReference type="GeneID" id="37142423"/>
<proteinExistence type="predicted"/>
<dbReference type="OrthoDB" id="5040840at2759"/>
<dbReference type="Proteomes" id="UP000248340">
    <property type="component" value="Unassembled WGS sequence"/>
</dbReference>
<dbReference type="Pfam" id="PF12770">
    <property type="entry name" value="CHAT"/>
    <property type="match status" value="1"/>
</dbReference>
<protein>
    <recommendedName>
        <fullName evidence="2">CHAT domain-containing protein</fullName>
    </recommendedName>
</protein>
<dbReference type="PANTHER" id="PTHR10098">
    <property type="entry name" value="RAPSYN-RELATED"/>
    <property type="match status" value="1"/>
</dbReference>
<evidence type="ECO:0000259" key="2">
    <source>
        <dbReference type="Pfam" id="PF12770"/>
    </source>
</evidence>
<keyword evidence="4" id="KW-1185">Reference proteome</keyword>
<dbReference type="PANTHER" id="PTHR10098:SF108">
    <property type="entry name" value="TETRATRICOPEPTIDE REPEAT PROTEIN 28"/>
    <property type="match status" value="1"/>
</dbReference>
<feature type="domain" description="CHAT" evidence="2">
    <location>
        <begin position="981"/>
        <end position="1300"/>
    </location>
</feature>
<reference evidence="3 4" key="1">
    <citation type="submission" date="2016-12" db="EMBL/GenBank/DDBJ databases">
        <title>The genomes of Aspergillus section Nigri reveals drivers in fungal speciation.</title>
        <authorList>
            <consortium name="DOE Joint Genome Institute"/>
            <person name="Vesth T.C."/>
            <person name="Nybo J."/>
            <person name="Theobald S."/>
            <person name="Brandl J."/>
            <person name="Frisvad J.C."/>
            <person name="Nielsen K.F."/>
            <person name="Lyhne E.K."/>
            <person name="Kogle M.E."/>
            <person name="Kuo A."/>
            <person name="Riley R."/>
            <person name="Clum A."/>
            <person name="Nolan M."/>
            <person name="Lipzen A."/>
            <person name="Salamov A."/>
            <person name="Henrissat B."/>
            <person name="Wiebenga A."/>
            <person name="De Vries R.P."/>
            <person name="Grigoriev I.V."/>
            <person name="Mortensen U.H."/>
            <person name="Andersen M.R."/>
            <person name="Baker S.E."/>
        </authorList>
    </citation>
    <scope>NUCLEOTIDE SEQUENCE [LARGE SCALE GENOMIC DNA]</scope>
    <source>
        <strain evidence="3 4">CBS 121591</strain>
    </source>
</reference>
<feature type="compositionally biased region" description="Polar residues" evidence="1">
    <location>
        <begin position="1431"/>
        <end position="1444"/>
    </location>
</feature>
<gene>
    <name evidence="3" type="ORF">BO82DRAFT_408250</name>
</gene>
<evidence type="ECO:0000313" key="3">
    <source>
        <dbReference type="EMBL" id="PYH87105.1"/>
    </source>
</evidence>
<feature type="region of interest" description="Disordered" evidence="1">
    <location>
        <begin position="1431"/>
        <end position="1458"/>
    </location>
</feature>
<dbReference type="RefSeq" id="XP_025497305.1">
    <property type="nucleotide sequence ID" value="XM_025639681.1"/>
</dbReference>
<dbReference type="EMBL" id="KZ821674">
    <property type="protein sequence ID" value="PYH87105.1"/>
    <property type="molecule type" value="Genomic_DNA"/>
</dbReference>
<dbReference type="VEuPathDB" id="FungiDB:BO82DRAFT_408250"/>
<dbReference type="InterPro" id="IPR024983">
    <property type="entry name" value="CHAT_dom"/>
</dbReference>
<accession>A0A319CNW6</accession>
<evidence type="ECO:0000256" key="1">
    <source>
        <dbReference type="SAM" id="MobiDB-lite"/>
    </source>
</evidence>
<dbReference type="STRING" id="1448315.A0A319CNW6"/>
<evidence type="ECO:0000313" key="4">
    <source>
        <dbReference type="Proteomes" id="UP000248340"/>
    </source>
</evidence>
<feature type="region of interest" description="Disordered" evidence="1">
    <location>
        <begin position="1238"/>
        <end position="1260"/>
    </location>
</feature>
<sequence>MSQADTPLVVQKYPVLHQVYEALGVATLYTHHTGDFRAALQIVEAECSMCDAEDKTRLAAALTGRGIVRTLQGNCVGALADLRAATTMEHSDLPLKLLACLYLYQATRTQYALFPDNGPAGAKEIQYRFDTVQTLQDWQAQTSPLSEAYSTDPPLRVVGQALRLYRSLASFPRANPGADSTFRTAQDTLLSGIDTDYDTLAIWRPDPRMLGHMRLVRARIAFRIHGREEAMQDLAIAEQLAREVDDSVGLADVELTRGDFLAAPLSSPGVWNSLLAESTYDTCLHWQADEAEWDVDTERIGEAKARYDAALTRFAAANARRGIAAVKMRLGYLEVLEGMRRIVFEPSFAAAKTDIERAVAISSELGDMMAVQLGRAQLALCAIGQGDQSEQTQQLGVSLGTWGRREGSFGFTLGVGLFFARIGWRWINHLGDYERALACFRLAETLFQALQASLSRVHSIVDQLKVYQMVHDFPSCTRTLERALDECLEVQKREPGLVAEASRLARWISIEMLGLATKRAVPHLLERVRAYIKSIRKTHESAGPAGLSSGLDIFQELVNRLQAGEDLADSNPEPSVGQALYQQDATQMTDLFLESQLADSEIYQDLYSGKEAKKNGHPAEAHVCFDRVRAAAESMSGYRRHYFDALADAYEGEYQRAAPAYTQYVDGELQEMDRMARLGFPSSLDDDRRRQAASRALSFFCEIGHFEEAHRWLHLLSQNWPDWWKKDGQSWLSLGRIAQVEEGLGNFEAALLQYEEGISIFEVQRQRLSIDELKIAFAADSPTSALFVGCIRTLLKLHDQPNIEASRRRELKAKIFDVAERNKARSLMDLMEGGLIGRLSSSESGLLPRWRRLNAKRTSRCGLLEQALHSNNPERSNIAALQAEITAIEQQIAAVENDIAATGSPLRTWAAELSTLDAVCETLPVGVLILIYIHDQEDLFSWAISSQGMMGLHHKSLEIYWLDRASKRFHEACQSMLRPGKLGQVLSDELLEPFRGLLGYSRRVVIVPHGSLHFVPFHALPFMNGDPLSSSHVVTYVPSVSLLRYLDSGQAKGRPTSVLALGNPCNMSFQDMYGQHQRAYSLPGTEQEVSRIAQIMPNTKCFISADANISNFRAHISDHSILHLATHCKVVADVPLLSSISLANGHELSVLELVDMHLDVDLVVLSACQTGQGALTAGNDVVGFSRALLAAGARAVLVSLWPVDDEATCELISHFYQGVSEGQSFPDALRNAQEKLRHDVPLSEPESSDSCGARVGEERGRMPQIQGPRRVALYRDVQPLENTQPLDNSSPAYWAPFMLICGLKQHGTTTSTSQNKHQAILGIRDHERTGGSKTANTLSTLTRGERAWRATSSVGRWLTNLLWEQALFPALETMELVERPQDKDTSRIRWRCVCVSPGLLKQIQANLKSQECGKKFYQDFEGLADAEAHQLTHSLSSNAKSSPTKSERSPRTPTSTGSILDQGVLAFLVKHSLPRWPVKAPSVLSGLQEAIQKSKFLALHDHEPLLEFQHDQGQVTTCTRDGIQIAVQQLPDDVSSAAAFTTIVRAAEQLARAQHLLALQSGKDDEALRQTVETEIGIVYQGDRGRIIPQNGSGTVVEHDRIYIRLTNRGTSTVYVSVFDINVAGSIELVSSASATGIDLEPDRSYTLGRTEFGDLTGMEVTWPQGVPSSQPVDEQFVLILTNRAVDLRHLVNRDDRRKGSRGPQSNLEQLANCITSGGTRTVKAEPGATPIRYDVLQVPFSLLPFTQQDPGPNVDYAIREWSRGEPMAANEIPEPEADASWRALPSQPSVVPQAAKGGIGALVRAAKGIPPCVWVVNQHSEEITVVVSKYRPNRLLSEGGISASSTGAGVNISTMTFLSPVTKKKLAPSALDPARSRAVFPLWTRKGGFGVISILKGPSESLYIENDRIPIGATAYFKDLPDLELRDYYGQKLT</sequence>